<dbReference type="OrthoDB" id="262547at2759"/>
<evidence type="ECO:0008006" key="3">
    <source>
        <dbReference type="Google" id="ProtNLM"/>
    </source>
</evidence>
<evidence type="ECO:0000313" key="2">
    <source>
        <dbReference type="Proteomes" id="UP000799777"/>
    </source>
</evidence>
<sequence>MRLTQRRLLKRLSALALPSIRRPEQIFIASIHWNTERILQSWNEALGGLVKELGTENVFVAVHENGSWDGTKAALKELDAQLGANNVERNISVSNTTHLDEILADHGSGWVETSRGIRELRRIPYLFRLRNQALELLQQLAQKGTTFDKVLFLNDVVFSPSDALQLLGTNNGEYAAACAMDFKTPPQFYDTFALRDAEGSEILMQTWPYFRARKSRHALLAKRPTPVASCWSGMVAMAAQPFLSSPPLRFRGVSDSVAASHVEGSECCLIHVDNTEKQVYVNPNVLVGYSSESYDAIHSMSMILSPWQMFQALCENRIRRCVTSSWHARRKIQRRLRGWNTTQLELGDAG</sequence>
<reference evidence="1" key="1">
    <citation type="journal article" date="2020" name="Stud. Mycol.">
        <title>101 Dothideomycetes genomes: a test case for predicting lifestyles and emergence of pathogens.</title>
        <authorList>
            <person name="Haridas S."/>
            <person name="Albert R."/>
            <person name="Binder M."/>
            <person name="Bloem J."/>
            <person name="Labutti K."/>
            <person name="Salamov A."/>
            <person name="Andreopoulos B."/>
            <person name="Baker S."/>
            <person name="Barry K."/>
            <person name="Bills G."/>
            <person name="Bluhm B."/>
            <person name="Cannon C."/>
            <person name="Castanera R."/>
            <person name="Culley D."/>
            <person name="Daum C."/>
            <person name="Ezra D."/>
            <person name="Gonzalez J."/>
            <person name="Henrissat B."/>
            <person name="Kuo A."/>
            <person name="Liang C."/>
            <person name="Lipzen A."/>
            <person name="Lutzoni F."/>
            <person name="Magnuson J."/>
            <person name="Mondo S."/>
            <person name="Nolan M."/>
            <person name="Ohm R."/>
            <person name="Pangilinan J."/>
            <person name="Park H.-J."/>
            <person name="Ramirez L."/>
            <person name="Alfaro M."/>
            <person name="Sun H."/>
            <person name="Tritt A."/>
            <person name="Yoshinaga Y."/>
            <person name="Zwiers L.-H."/>
            <person name="Turgeon B."/>
            <person name="Goodwin S."/>
            <person name="Spatafora J."/>
            <person name="Crous P."/>
            <person name="Grigoriev I."/>
        </authorList>
    </citation>
    <scope>NUCLEOTIDE SEQUENCE</scope>
    <source>
        <strain evidence="1">CBS 110217</strain>
    </source>
</reference>
<dbReference type="EMBL" id="ML978337">
    <property type="protein sequence ID" value="KAF2023587.1"/>
    <property type="molecule type" value="Genomic_DNA"/>
</dbReference>
<dbReference type="Pfam" id="PF11735">
    <property type="entry name" value="CAP59_mtransfer"/>
    <property type="match status" value="1"/>
</dbReference>
<dbReference type="PANTHER" id="PTHR34144">
    <property type="entry name" value="CHROMOSOME 8, WHOLE GENOME SHOTGUN SEQUENCE"/>
    <property type="match status" value="1"/>
</dbReference>
<organism evidence="1 2">
    <name type="scientific">Setomelanomma holmii</name>
    <dbReference type="NCBI Taxonomy" id="210430"/>
    <lineage>
        <taxon>Eukaryota</taxon>
        <taxon>Fungi</taxon>
        <taxon>Dikarya</taxon>
        <taxon>Ascomycota</taxon>
        <taxon>Pezizomycotina</taxon>
        <taxon>Dothideomycetes</taxon>
        <taxon>Pleosporomycetidae</taxon>
        <taxon>Pleosporales</taxon>
        <taxon>Pleosporineae</taxon>
        <taxon>Phaeosphaeriaceae</taxon>
        <taxon>Setomelanomma</taxon>
    </lineage>
</organism>
<evidence type="ECO:0000313" key="1">
    <source>
        <dbReference type="EMBL" id="KAF2023587.1"/>
    </source>
</evidence>
<name>A0A9P4GY35_9PLEO</name>
<protein>
    <recommendedName>
        <fullName evidence="3">Polysaccharide export protein</fullName>
    </recommendedName>
</protein>
<dbReference type="InterPro" id="IPR021047">
    <property type="entry name" value="Mannosyltransferase_CMT1"/>
</dbReference>
<dbReference type="PANTHER" id="PTHR34144:SF7">
    <property type="entry name" value="EXPORT PROTEIN (CAP59), PUTATIVE (AFU_ORTHOLOGUE AFUA_7G05020)-RELATED"/>
    <property type="match status" value="1"/>
</dbReference>
<gene>
    <name evidence="1" type="ORF">EK21DRAFT_105211</name>
</gene>
<accession>A0A9P4GY35</accession>
<dbReference type="Proteomes" id="UP000799777">
    <property type="component" value="Unassembled WGS sequence"/>
</dbReference>
<proteinExistence type="predicted"/>
<dbReference type="AlphaFoldDB" id="A0A9P4GY35"/>
<keyword evidence="2" id="KW-1185">Reference proteome</keyword>
<comment type="caution">
    <text evidence="1">The sequence shown here is derived from an EMBL/GenBank/DDBJ whole genome shotgun (WGS) entry which is preliminary data.</text>
</comment>